<protein>
    <submittedName>
        <fullName evidence="2">SH2 domain-containing protein</fullName>
    </submittedName>
</protein>
<evidence type="ECO:0000313" key="2">
    <source>
        <dbReference type="WBParaSite" id="RSKR_0000476300.1"/>
    </source>
</evidence>
<organism evidence="1 2">
    <name type="scientific">Rhabditophanes sp. KR3021</name>
    <dbReference type="NCBI Taxonomy" id="114890"/>
    <lineage>
        <taxon>Eukaryota</taxon>
        <taxon>Metazoa</taxon>
        <taxon>Ecdysozoa</taxon>
        <taxon>Nematoda</taxon>
        <taxon>Chromadorea</taxon>
        <taxon>Rhabditida</taxon>
        <taxon>Tylenchina</taxon>
        <taxon>Panagrolaimomorpha</taxon>
        <taxon>Strongyloidoidea</taxon>
        <taxon>Alloionematidae</taxon>
        <taxon>Rhabditophanes</taxon>
    </lineage>
</organism>
<name>A0AC35TUU8_9BILA</name>
<evidence type="ECO:0000313" key="1">
    <source>
        <dbReference type="Proteomes" id="UP000095286"/>
    </source>
</evidence>
<dbReference type="WBParaSite" id="RSKR_0000476300.1">
    <property type="protein sequence ID" value="RSKR_0000476300.1"/>
    <property type="gene ID" value="RSKR_0000476300"/>
</dbReference>
<dbReference type="Proteomes" id="UP000095286">
    <property type="component" value="Unplaced"/>
</dbReference>
<accession>A0AC35TUU8</accession>
<sequence>MYVKLTELDQKANPEEAKNIQVMPMYEIIEHGSTPSEETFTRLNKKNYYVGTVSRAKSKSMLQDKPDGTYLVRYQTEKRKFVISISYLQKVRHVLINCEESNYFNLSTRHHFSDLEDLIEYYSTSPLCEIFGNRLNIRLTNPVLTTKYYKVIQDFDAIKLKPQTFPDLEFISMKRGETVLLIDLVQDDNLLWYGQINDKIGYFPERCVIAE</sequence>
<reference evidence="2" key="1">
    <citation type="submission" date="2016-11" db="UniProtKB">
        <authorList>
            <consortium name="WormBaseParasite"/>
        </authorList>
    </citation>
    <scope>IDENTIFICATION</scope>
    <source>
        <strain evidence="2">KR3021</strain>
    </source>
</reference>
<proteinExistence type="predicted"/>